<protein>
    <submittedName>
        <fullName evidence="1">Uncharacterized protein</fullName>
    </submittedName>
</protein>
<sequence length="845" mass="91988">MDAPQRPSATGFRMRPKPPPIQTTALQKRPHMRPKPPLPQDVAGATSDERVPLRAPKPHASRSSLRTFMNKTISMRRNTMKPDSAAPLILESKPVVIPASVGESPVSQTISRQNSMKPQGDPAPIQPPAVASSSDSSLRLSKSTRERRGRAVSSWEPPPLFKAYPQAIKHAILSAPDAPTDSILQAQQLVKQGKREHGLDTDGNDWQPNDLIYKMGWTRKIYMLATSGYLLQYSGDGNFDRLPEMILELGEYSVAFASDAIPGKHWVLQISQSYDGNGTTPVDNKKNLFSRLRLTDSPKIAKSFLLVLDNADDLGSWLQVVRREIEGLGGKEYVPETPVEEETPQSLHRYQSMTSMRKSDHDRRIRTRSSLSVSSNRSQAAQTLHDDIAVLRANSRRGTQPFDAPSLSSATTGSDYDGHLNGSRLSYVSAGARTATSSHCSSPPSSSAEVKPSLPKNPFFESPDAFNSSGAYNIHMDAGHRPISIVREPRDSVSLNTTNPQQSNANQQRAKPPLLPAPNFSVPVFSKRFSSASNLRASQSCASIPAVDMPSTIPVRLPSHYSSETLIDSSPESFPPIEHKPVKRVGTAHGCIAPPSTKDNGNRSTDMPTSSSVRYPFLNSKSSQSRTCRHRASENNIAKHSPIAELAPETPLASLDPPRQTHDTPHPPCLMPARGTMLRPRRPLDESTPPPQRPLSLQAKTLHIFPPLSTTTPGHPLKSRNSLFIQPSAVKIHRSPPEDTRKNNLSSRRSMPQMAFGPPPAPPPDCPLPDIPSVAAQRVSASWKAAPPPAAGRPPSMVAHQTGARTTRNFSLVAHSATYRASASMHAGGLGDMHVAEKPGVLHAY</sequence>
<name>A0ACB8UXK9_9EURO</name>
<proteinExistence type="predicted"/>
<organism evidence="1">
    <name type="scientific">Ophidiomyces ophidiicola</name>
    <dbReference type="NCBI Taxonomy" id="1387563"/>
    <lineage>
        <taxon>Eukaryota</taxon>
        <taxon>Fungi</taxon>
        <taxon>Dikarya</taxon>
        <taxon>Ascomycota</taxon>
        <taxon>Pezizomycotina</taxon>
        <taxon>Eurotiomycetes</taxon>
        <taxon>Eurotiomycetidae</taxon>
        <taxon>Onygenales</taxon>
        <taxon>Onygenaceae</taxon>
        <taxon>Ophidiomyces</taxon>
    </lineage>
</organism>
<accession>A0ACB8UXK9</accession>
<gene>
    <name evidence="1" type="ORF">LOY88_003330</name>
</gene>
<evidence type="ECO:0000313" key="1">
    <source>
        <dbReference type="EMBL" id="KAI2386948.1"/>
    </source>
</evidence>
<reference evidence="1" key="1">
    <citation type="journal article" date="2022" name="bioRxiv">
        <title>Population genetic analysis of Ophidiomyces ophidiicola, the causative agent of snake fungal disease, indicates recent introductions to the USA.</title>
        <authorList>
            <person name="Ladner J.T."/>
            <person name="Palmer J.M."/>
            <person name="Ettinger C.L."/>
            <person name="Stajich J.E."/>
            <person name="Farrell T.M."/>
            <person name="Glorioso B.M."/>
            <person name="Lawson B."/>
            <person name="Price S.J."/>
            <person name="Stengle A.G."/>
            <person name="Grear D.A."/>
            <person name="Lorch J.M."/>
        </authorList>
    </citation>
    <scope>NUCLEOTIDE SEQUENCE</scope>
    <source>
        <strain evidence="1">NWHC 24266-5</strain>
    </source>
</reference>
<dbReference type="EMBL" id="JALBCA010000043">
    <property type="protein sequence ID" value="KAI2386948.1"/>
    <property type="molecule type" value="Genomic_DNA"/>
</dbReference>
<comment type="caution">
    <text evidence="1">The sequence shown here is derived from an EMBL/GenBank/DDBJ whole genome shotgun (WGS) entry which is preliminary data.</text>
</comment>